<evidence type="ECO:0000256" key="1">
    <source>
        <dbReference type="SAM" id="MobiDB-lite"/>
    </source>
</evidence>
<dbReference type="AlphaFoldDB" id="A0AAW1JE52"/>
<evidence type="ECO:0000313" key="2">
    <source>
        <dbReference type="EMBL" id="KAK9701530.1"/>
    </source>
</evidence>
<evidence type="ECO:0000313" key="3">
    <source>
        <dbReference type="Proteomes" id="UP001458880"/>
    </source>
</evidence>
<proteinExistence type="predicted"/>
<dbReference type="Proteomes" id="UP001458880">
    <property type="component" value="Unassembled WGS sequence"/>
</dbReference>
<sequence>MISRPVKLHVYKTIVRAAVMYANELWLMTKQMEDNCVKLHVYKTIVRAAVMYANELWLMTKQMEDNWESKDGKRGRRGKNAEIQRRFGSPAITE</sequence>
<dbReference type="EMBL" id="JASPKY010000412">
    <property type="protein sequence ID" value="KAK9701530.1"/>
    <property type="molecule type" value="Genomic_DNA"/>
</dbReference>
<protein>
    <submittedName>
        <fullName evidence="2">Uncharacterized protein</fullName>
    </submittedName>
</protein>
<gene>
    <name evidence="2" type="ORF">QE152_g30527</name>
</gene>
<keyword evidence="3" id="KW-1185">Reference proteome</keyword>
<comment type="caution">
    <text evidence="2">The sequence shown here is derived from an EMBL/GenBank/DDBJ whole genome shotgun (WGS) entry which is preliminary data.</text>
</comment>
<organism evidence="2 3">
    <name type="scientific">Popillia japonica</name>
    <name type="common">Japanese beetle</name>
    <dbReference type="NCBI Taxonomy" id="7064"/>
    <lineage>
        <taxon>Eukaryota</taxon>
        <taxon>Metazoa</taxon>
        <taxon>Ecdysozoa</taxon>
        <taxon>Arthropoda</taxon>
        <taxon>Hexapoda</taxon>
        <taxon>Insecta</taxon>
        <taxon>Pterygota</taxon>
        <taxon>Neoptera</taxon>
        <taxon>Endopterygota</taxon>
        <taxon>Coleoptera</taxon>
        <taxon>Polyphaga</taxon>
        <taxon>Scarabaeiformia</taxon>
        <taxon>Scarabaeidae</taxon>
        <taxon>Rutelinae</taxon>
        <taxon>Popillia</taxon>
    </lineage>
</organism>
<feature type="region of interest" description="Disordered" evidence="1">
    <location>
        <begin position="68"/>
        <end position="94"/>
    </location>
</feature>
<accession>A0AAW1JE52</accession>
<reference evidence="2 3" key="1">
    <citation type="journal article" date="2024" name="BMC Genomics">
        <title>De novo assembly and annotation of Popillia japonica's genome with initial clues to its potential as an invasive pest.</title>
        <authorList>
            <person name="Cucini C."/>
            <person name="Boschi S."/>
            <person name="Funari R."/>
            <person name="Cardaioli E."/>
            <person name="Iannotti N."/>
            <person name="Marturano G."/>
            <person name="Paoli F."/>
            <person name="Bruttini M."/>
            <person name="Carapelli A."/>
            <person name="Frati F."/>
            <person name="Nardi F."/>
        </authorList>
    </citation>
    <scope>NUCLEOTIDE SEQUENCE [LARGE SCALE GENOMIC DNA]</scope>
    <source>
        <strain evidence="2">DMR45628</strain>
    </source>
</reference>
<name>A0AAW1JE52_POPJA</name>